<protein>
    <submittedName>
        <fullName evidence="8">1-acyl-sn-glycerol-3-phosphate acyltransferase</fullName>
        <ecNumber evidence="8">2.3.1.-</ecNumber>
        <ecNumber evidence="8">2.3.1.51</ecNumber>
    </submittedName>
</protein>
<keyword evidence="6" id="KW-0472">Membrane</keyword>
<keyword evidence="2" id="KW-0444">Lipid biosynthesis</keyword>
<organism evidence="8">
    <name type="scientific">mine drainage metagenome</name>
    <dbReference type="NCBI Taxonomy" id="410659"/>
    <lineage>
        <taxon>unclassified sequences</taxon>
        <taxon>metagenomes</taxon>
        <taxon>ecological metagenomes</taxon>
    </lineage>
</organism>
<dbReference type="GO" id="GO:0006654">
    <property type="term" value="P:phosphatidic acid biosynthetic process"/>
    <property type="evidence" value="ECO:0007669"/>
    <property type="project" value="TreeGrafter"/>
</dbReference>
<keyword evidence="3 8" id="KW-0808">Transferase</keyword>
<keyword evidence="5 8" id="KW-0012">Acyltransferase</keyword>
<dbReference type="CDD" id="cd07989">
    <property type="entry name" value="LPLAT_AGPAT-like"/>
    <property type="match status" value="1"/>
</dbReference>
<dbReference type="AlphaFoldDB" id="A0A1J5RYA8"/>
<dbReference type="PANTHER" id="PTHR10434">
    <property type="entry name" value="1-ACYL-SN-GLYCEROL-3-PHOSPHATE ACYLTRANSFERASE"/>
    <property type="match status" value="1"/>
</dbReference>
<keyword evidence="6" id="KW-1133">Transmembrane helix</keyword>
<accession>A0A1J5RYA8</accession>
<dbReference type="EMBL" id="MLJW01000087">
    <property type="protein sequence ID" value="OIR01113.1"/>
    <property type="molecule type" value="Genomic_DNA"/>
</dbReference>
<dbReference type="SUPFAM" id="SSF69593">
    <property type="entry name" value="Glycerol-3-phosphate (1)-acyltransferase"/>
    <property type="match status" value="1"/>
</dbReference>
<evidence type="ECO:0000256" key="4">
    <source>
        <dbReference type="ARBA" id="ARBA00023098"/>
    </source>
</evidence>
<evidence type="ECO:0000256" key="5">
    <source>
        <dbReference type="ARBA" id="ARBA00023315"/>
    </source>
</evidence>
<comment type="pathway">
    <text evidence="1">Lipid metabolism.</text>
</comment>
<evidence type="ECO:0000313" key="8">
    <source>
        <dbReference type="EMBL" id="OIR01113.1"/>
    </source>
</evidence>
<comment type="caution">
    <text evidence="8">The sequence shown here is derived from an EMBL/GenBank/DDBJ whole genome shotgun (WGS) entry which is preliminary data.</text>
</comment>
<evidence type="ECO:0000256" key="3">
    <source>
        <dbReference type="ARBA" id="ARBA00022679"/>
    </source>
</evidence>
<name>A0A1J5RYA8_9ZZZZ</name>
<keyword evidence="4" id="KW-0443">Lipid metabolism</keyword>
<evidence type="ECO:0000256" key="1">
    <source>
        <dbReference type="ARBA" id="ARBA00005189"/>
    </source>
</evidence>
<dbReference type="PANTHER" id="PTHR10434:SF64">
    <property type="entry name" value="1-ACYL-SN-GLYCEROL-3-PHOSPHATE ACYLTRANSFERASE-RELATED"/>
    <property type="match status" value="1"/>
</dbReference>
<evidence type="ECO:0000256" key="2">
    <source>
        <dbReference type="ARBA" id="ARBA00022516"/>
    </source>
</evidence>
<feature type="transmembrane region" description="Helical" evidence="6">
    <location>
        <begin position="12"/>
        <end position="38"/>
    </location>
</feature>
<reference evidence="8" key="1">
    <citation type="submission" date="2016-10" db="EMBL/GenBank/DDBJ databases">
        <title>Sequence of Gallionella enrichment culture.</title>
        <authorList>
            <person name="Poehlein A."/>
            <person name="Muehling M."/>
            <person name="Daniel R."/>
        </authorList>
    </citation>
    <scope>NUCLEOTIDE SEQUENCE</scope>
</reference>
<gene>
    <name evidence="8" type="primary">plsC_6</name>
    <name evidence="8" type="ORF">GALL_167460</name>
</gene>
<dbReference type="EC" id="2.3.1.-" evidence="8"/>
<keyword evidence="6" id="KW-0812">Transmembrane</keyword>
<dbReference type="InterPro" id="IPR002123">
    <property type="entry name" value="Plipid/glycerol_acylTrfase"/>
</dbReference>
<dbReference type="SMART" id="SM00563">
    <property type="entry name" value="PlsC"/>
    <property type="match status" value="1"/>
</dbReference>
<proteinExistence type="predicted"/>
<evidence type="ECO:0000259" key="7">
    <source>
        <dbReference type="SMART" id="SM00563"/>
    </source>
</evidence>
<dbReference type="EC" id="2.3.1.51" evidence="8"/>
<evidence type="ECO:0000256" key="6">
    <source>
        <dbReference type="SAM" id="Phobius"/>
    </source>
</evidence>
<dbReference type="GO" id="GO:0003841">
    <property type="term" value="F:1-acylglycerol-3-phosphate O-acyltransferase activity"/>
    <property type="evidence" value="ECO:0007669"/>
    <property type="project" value="UniProtKB-EC"/>
</dbReference>
<sequence length="244" mass="28350">MKIIKEILARIWALWGLVSFVTTFFIIFIPSMCCYLIPGKKGQEIFITISRIWMFVWLRLVGCPVKVTGKEHFAKNKAYIVTYNHNALLDVPLSAPSIPAANKTIAKSTFTKVPLFGWYYRKGSVIVDRNSDASRRKSFEEMKNVLKQGIHMCIYPEGTRNRTNDPLKKFYSGAFKLAVDTQTQVMPAIIFNTRKAMPIHKAFYLWPHRLRLHFLEPVDATNISADELKDKVFKIMWDYYELNQ</sequence>
<dbReference type="Pfam" id="PF01553">
    <property type="entry name" value="Acyltransferase"/>
    <property type="match status" value="1"/>
</dbReference>
<feature type="domain" description="Phospholipid/glycerol acyltransferase" evidence="7">
    <location>
        <begin position="79"/>
        <end position="193"/>
    </location>
</feature>